<sequence length="86" mass="9253">MGYFMLIHRTGDLLSRPPLSEEARNALYAVQLKPAVDEHQSTAQLELTNALEFSVGGNGVIGRKVSIVTDLNDTGATLAEGIIGWN</sequence>
<protein>
    <submittedName>
        <fullName evidence="1">Uncharacterized protein</fullName>
    </submittedName>
</protein>
<name>A0ABR3SYU6_9PEZI</name>
<comment type="caution">
    <text evidence="1">The sequence shown here is derived from an EMBL/GenBank/DDBJ whole genome shotgun (WGS) entry which is preliminary data.</text>
</comment>
<keyword evidence="2" id="KW-1185">Reference proteome</keyword>
<evidence type="ECO:0000313" key="2">
    <source>
        <dbReference type="Proteomes" id="UP001521116"/>
    </source>
</evidence>
<dbReference type="EMBL" id="JAJVDC020000029">
    <property type="protein sequence ID" value="KAL1632510.1"/>
    <property type="molecule type" value="Genomic_DNA"/>
</dbReference>
<organism evidence="1 2">
    <name type="scientific">Neofusicoccum ribis</name>
    <dbReference type="NCBI Taxonomy" id="45134"/>
    <lineage>
        <taxon>Eukaryota</taxon>
        <taxon>Fungi</taxon>
        <taxon>Dikarya</taxon>
        <taxon>Ascomycota</taxon>
        <taxon>Pezizomycotina</taxon>
        <taxon>Dothideomycetes</taxon>
        <taxon>Dothideomycetes incertae sedis</taxon>
        <taxon>Botryosphaeriales</taxon>
        <taxon>Botryosphaeriaceae</taxon>
        <taxon>Neofusicoccum</taxon>
    </lineage>
</organism>
<evidence type="ECO:0000313" key="1">
    <source>
        <dbReference type="EMBL" id="KAL1632510.1"/>
    </source>
</evidence>
<gene>
    <name evidence="1" type="ORF">SLS56_003589</name>
</gene>
<dbReference type="Proteomes" id="UP001521116">
    <property type="component" value="Unassembled WGS sequence"/>
</dbReference>
<proteinExistence type="predicted"/>
<accession>A0ABR3SYU6</accession>
<reference evidence="1 2" key="1">
    <citation type="submission" date="2024-02" db="EMBL/GenBank/DDBJ databases">
        <title>De novo assembly and annotation of 12 fungi associated with fruit tree decline syndrome in Ontario, Canada.</title>
        <authorList>
            <person name="Sulman M."/>
            <person name="Ellouze W."/>
            <person name="Ilyukhin E."/>
        </authorList>
    </citation>
    <scope>NUCLEOTIDE SEQUENCE [LARGE SCALE GENOMIC DNA]</scope>
    <source>
        <strain evidence="1 2">M1-105</strain>
    </source>
</reference>